<evidence type="ECO:0000313" key="2">
    <source>
        <dbReference type="EMBL" id="CAA9518107.1"/>
    </source>
</evidence>
<feature type="region of interest" description="Disordered" evidence="1">
    <location>
        <begin position="1"/>
        <end position="46"/>
    </location>
</feature>
<dbReference type="AlphaFoldDB" id="A0A6J4TAI3"/>
<keyword evidence="2" id="KW-0030">Aminoacyl-tRNA synthetase</keyword>
<feature type="non-terminal residue" evidence="2">
    <location>
        <position position="1"/>
    </location>
</feature>
<proteinExistence type="predicted"/>
<protein>
    <submittedName>
        <fullName evidence="2">Cysteinyl-tRNA synthetase</fullName>
        <ecNumber evidence="2">6.1.1.16</ecNumber>
    </submittedName>
</protein>
<feature type="region of interest" description="Disordered" evidence="1">
    <location>
        <begin position="70"/>
        <end position="93"/>
    </location>
</feature>
<sequence>PRRSPRRWWRRSSTRWPRTSTRRRRWPSSTSGSARPTGRRGRAGVACSPRCSECSASRICFKPTRARPSRWSSWRAAAMPRAPHATGRAPMRCGTSCGSTDGRCEMAPTGPSSSGRP</sequence>
<dbReference type="GO" id="GO:0004817">
    <property type="term" value="F:cysteine-tRNA ligase activity"/>
    <property type="evidence" value="ECO:0007669"/>
    <property type="project" value="UniProtKB-EC"/>
</dbReference>
<evidence type="ECO:0000256" key="1">
    <source>
        <dbReference type="SAM" id="MobiDB-lite"/>
    </source>
</evidence>
<organism evidence="2">
    <name type="scientific">uncultured Solirubrobacteraceae bacterium</name>
    <dbReference type="NCBI Taxonomy" id="1162706"/>
    <lineage>
        <taxon>Bacteria</taxon>
        <taxon>Bacillati</taxon>
        <taxon>Actinomycetota</taxon>
        <taxon>Thermoleophilia</taxon>
        <taxon>Solirubrobacterales</taxon>
        <taxon>Solirubrobacteraceae</taxon>
        <taxon>environmental samples</taxon>
    </lineage>
</organism>
<keyword evidence="2" id="KW-0436">Ligase</keyword>
<feature type="compositionally biased region" description="Basic residues" evidence="1">
    <location>
        <begin position="1"/>
        <end position="13"/>
    </location>
</feature>
<reference evidence="2" key="1">
    <citation type="submission" date="2020-02" db="EMBL/GenBank/DDBJ databases">
        <authorList>
            <person name="Meier V. D."/>
        </authorList>
    </citation>
    <scope>NUCLEOTIDE SEQUENCE</scope>
    <source>
        <strain evidence="2">AVDCRST_MAG69</strain>
    </source>
</reference>
<accession>A0A6J4TAI3</accession>
<feature type="compositionally biased region" description="Low complexity" evidence="1">
    <location>
        <begin position="70"/>
        <end position="83"/>
    </location>
</feature>
<gene>
    <name evidence="2" type="ORF">AVDCRST_MAG69-2895</name>
</gene>
<dbReference type="EC" id="6.1.1.16" evidence="2"/>
<dbReference type="EMBL" id="CADCVP010000317">
    <property type="protein sequence ID" value="CAA9518107.1"/>
    <property type="molecule type" value="Genomic_DNA"/>
</dbReference>
<name>A0A6J4TAI3_9ACTN</name>
<feature type="non-terminal residue" evidence="2">
    <location>
        <position position="117"/>
    </location>
</feature>